<dbReference type="Pfam" id="PF20126">
    <property type="entry name" value="TumE"/>
    <property type="match status" value="1"/>
</dbReference>
<protein>
    <submittedName>
        <fullName evidence="1">Uncharacterized protein</fullName>
    </submittedName>
</protein>
<reference evidence="1 2" key="1">
    <citation type="journal article" date="2021" name="ISME J.">
        <title>Genomic evolution of the class Acidithiobacillia: deep-branching Proteobacteria living in extreme acidic conditions.</title>
        <authorList>
            <person name="Moya-Beltran A."/>
            <person name="Beard S."/>
            <person name="Rojas-Villalobos C."/>
            <person name="Issotta F."/>
            <person name="Gallardo Y."/>
            <person name="Ulloa R."/>
            <person name="Giaveno A."/>
            <person name="Degli Esposti M."/>
            <person name="Johnson D.B."/>
            <person name="Quatrini R."/>
        </authorList>
    </citation>
    <scope>NUCLEOTIDE SEQUENCE [LARGE SCALE GENOMIC DNA]</scope>
    <source>
        <strain evidence="1 2">ATCC 19703</strain>
    </source>
</reference>
<sequence>MKATLITHFRDVAPNSDLLEMVVWRVPQPVPPCEHDFKYSLVYVANGTRVIGYDNERGKGDHVHFAGEESAYAFISVDQLVEDFIAEVERWKREH</sequence>
<dbReference type="EMBL" id="JABELD010000036">
    <property type="protein sequence ID" value="MBU2738219.1"/>
    <property type="molecule type" value="Genomic_DNA"/>
</dbReference>
<gene>
    <name evidence="1" type="ORF">HJG40_05320</name>
</gene>
<evidence type="ECO:0000313" key="2">
    <source>
        <dbReference type="Proteomes" id="UP001197028"/>
    </source>
</evidence>
<dbReference type="InterPro" id="IPR045397">
    <property type="entry name" value="TumE-like"/>
</dbReference>
<dbReference type="Proteomes" id="UP001197028">
    <property type="component" value="Unassembled WGS sequence"/>
</dbReference>
<keyword evidence="2" id="KW-1185">Reference proteome</keyword>
<evidence type="ECO:0000313" key="1">
    <source>
        <dbReference type="EMBL" id="MBU2738219.1"/>
    </source>
</evidence>
<name>A0ABS5ZNJ0_9PROT</name>
<organism evidence="1 2">
    <name type="scientific">Acidithiobacillus concretivorus</name>
    <dbReference type="NCBI Taxonomy" id="3063952"/>
    <lineage>
        <taxon>Bacteria</taxon>
        <taxon>Pseudomonadati</taxon>
        <taxon>Pseudomonadota</taxon>
        <taxon>Acidithiobacillia</taxon>
        <taxon>Acidithiobacillales</taxon>
        <taxon>Acidithiobacillaceae</taxon>
        <taxon>Acidithiobacillus</taxon>
    </lineage>
</organism>
<proteinExistence type="predicted"/>
<comment type="caution">
    <text evidence="1">The sequence shown here is derived from an EMBL/GenBank/DDBJ whole genome shotgun (WGS) entry which is preliminary data.</text>
</comment>
<accession>A0ABS5ZNJ0</accession>